<dbReference type="PANTHER" id="PTHR47263:SF1">
    <property type="entry name" value="C2 DOMAIN PROTEIN (AFU_ORTHOLOGUE AFUA_7G02350)"/>
    <property type="match status" value="1"/>
</dbReference>
<comment type="caution">
    <text evidence="5">The sequence shown here is derived from an EMBL/GenBank/DDBJ whole genome shotgun (WGS) entry which is preliminary data.</text>
</comment>
<feature type="domain" description="MHD2" evidence="4">
    <location>
        <begin position="1112"/>
        <end position="1229"/>
    </location>
</feature>
<evidence type="ECO:0000259" key="4">
    <source>
        <dbReference type="PROSITE" id="PS51259"/>
    </source>
</evidence>
<dbReference type="Proteomes" id="UP000807353">
    <property type="component" value="Unassembled WGS sequence"/>
</dbReference>
<dbReference type="SUPFAM" id="SSF49562">
    <property type="entry name" value="C2 domain (Calcium/lipid-binding domain, CaLB)"/>
    <property type="match status" value="1"/>
</dbReference>
<feature type="region of interest" description="Disordered" evidence="1">
    <location>
        <begin position="335"/>
        <end position="360"/>
    </location>
</feature>
<feature type="compositionally biased region" description="Basic and acidic residues" evidence="1">
    <location>
        <begin position="1306"/>
        <end position="1316"/>
    </location>
</feature>
<dbReference type="OrthoDB" id="2015333at2759"/>
<dbReference type="PANTHER" id="PTHR47263">
    <property type="entry name" value="ADENYLATE CYCLASE ACTIVATION PROTEIN GIT1"/>
    <property type="match status" value="1"/>
</dbReference>
<name>A0A9P5YGJ2_9AGAR</name>
<evidence type="ECO:0000313" key="6">
    <source>
        <dbReference type="Proteomes" id="UP000807353"/>
    </source>
</evidence>
<dbReference type="InterPro" id="IPR035892">
    <property type="entry name" value="C2_domain_sf"/>
</dbReference>
<keyword evidence="6" id="KW-1185">Reference proteome</keyword>
<dbReference type="Gene3D" id="1.10.357.50">
    <property type="match status" value="1"/>
</dbReference>
<evidence type="ECO:0000259" key="2">
    <source>
        <dbReference type="PROSITE" id="PS50004"/>
    </source>
</evidence>
<protein>
    <submittedName>
        <fullName evidence="5">Uncharacterized protein</fullName>
    </submittedName>
</protein>
<feature type="domain" description="MHD1" evidence="3">
    <location>
        <begin position="677"/>
        <end position="797"/>
    </location>
</feature>
<feature type="compositionally biased region" description="Polar residues" evidence="1">
    <location>
        <begin position="335"/>
        <end position="349"/>
    </location>
</feature>
<sequence>MSRRSHDSFAHEKRLSKYRVTDDELFNYVLRVAILGHLLLPKAAESPKAAAVEAREREHSSRLSALSNFSIGDIFKDIRDGPKSVKFPEKLLKVLEQKLQDIAMGKDPAYSDQLVRRTMAKFYGQFMVDSFKRQMKENRKIEELILMFATHATGVLKKEPTLAGDGWKLELNKQIAQFVKMLRECLRNVNHVSPELLSRLDIYTAKLAPSQAYNDTSYDSASTLRDRDSTATSPISLNIADMQLVQTVAHLFKLPQQAVQQEVDSLRAQVVNEKAALTDLKTCLKNINAGAPFPGRREDFDSDAAWNHWKILETTHLQQLMVIMVQFNPELAKSTPSDVAPSFQTSNARPGSLYSALDSPGLSSRHGSISSRRSMFGLGNFDGQVNHYDDNGDGDDEIPVGHHFTFIPPNPRKFYRRLLEYCLIADLEIMLSPEVDDNDEVSLGILSPPHIELINECALRWRIGHSYRVACFLDIVKQFYERNDVPMECIPEALQSVTKVMEESEVDQWPVQDSEYLSSVYASLFNVFLSSLYHAMDAIPNLKRPEIDPFLSVLEHVRDSGLLERFDVDIGARLGDVQERVKQVAAHFYELKMQELQSAPGVNRALPLLLMTDELEKSAKLLDKRFPEPILGKLDLVSLVVEVVIPHLITDLQNSQKRLFESSMNGPTPDVPIQDIFALYRRAKTLLGMYEAFVPQGSIAFDIAAFFEPYVRQWLANTDSKTEQWVEAASKAIAADKFEAEGAEGHSSSIVDLFDSLRSPINFLQDLEWEDDYQNARFFTGLSKTIAKAVEQYCRNIESLFLAEMFPRPTDYLQPQKSSAWLEKARQLAATGEKRIEPFNFQPESCVKLNNVEAARKLLDNMYNQMQVDKMAEIVQNHAPPVPEKVERNKFLFTVKIVIAEGLVPLDSSPSAKLDTFITLSDPEGHRVAKTRTIYETLNPRWDETFDISVEKELWLMVSVRDRALVGKHDTVGRAYLCLDPRRFGDFLAHELWMGLEPQGRVLVRVSMEGEKDDIQFFFGRGFRSLKRAEADMLRIFIDKMSPFIQQCLSRNVVKTLIKGGNSGLDYNKALGNVTALYRSALGSSSHEVQIPLPQGEKPRVRPEELTDVEVEQAILPLFDYFDANLQTLNTYLSETAKEMVMTRVWKEILTVIEGLLIPPLSDASSDMKPLSDKEVDIVFKWLKFLRDYFYAGGEGPVPLEVLQNQKYRDVVSIRLYYDWHTDALMEECVRMMQQSLSSAPTMKKRAKSVYAQRNLGTIKERKKEKRQEKEVTSEETIMRILRMRPGTSEFIAQQMQIMTAMQAEQEQRAKELEQRRLKRPSNRPGSQVPPVPPLPQP</sequence>
<dbReference type="InterPro" id="IPR010439">
    <property type="entry name" value="MUN_dom"/>
</dbReference>
<dbReference type="SMART" id="SM00239">
    <property type="entry name" value="C2"/>
    <property type="match status" value="1"/>
</dbReference>
<feature type="domain" description="C2" evidence="2">
    <location>
        <begin position="870"/>
        <end position="994"/>
    </location>
</feature>
<evidence type="ECO:0000259" key="3">
    <source>
        <dbReference type="PROSITE" id="PS51258"/>
    </source>
</evidence>
<organism evidence="5 6">
    <name type="scientific">Collybia nuda</name>
    <dbReference type="NCBI Taxonomy" id="64659"/>
    <lineage>
        <taxon>Eukaryota</taxon>
        <taxon>Fungi</taxon>
        <taxon>Dikarya</taxon>
        <taxon>Basidiomycota</taxon>
        <taxon>Agaricomycotina</taxon>
        <taxon>Agaricomycetes</taxon>
        <taxon>Agaricomycetidae</taxon>
        <taxon>Agaricales</taxon>
        <taxon>Tricholomatineae</taxon>
        <taxon>Clitocybaceae</taxon>
        <taxon>Collybia</taxon>
    </lineage>
</organism>
<dbReference type="Gene3D" id="2.60.40.150">
    <property type="entry name" value="C2 domain"/>
    <property type="match status" value="1"/>
</dbReference>
<dbReference type="InterPro" id="IPR052811">
    <property type="entry name" value="Glucose_resp_signaling"/>
</dbReference>
<dbReference type="InterPro" id="IPR000008">
    <property type="entry name" value="C2_dom"/>
</dbReference>
<dbReference type="PROSITE" id="PS51259">
    <property type="entry name" value="MHD2"/>
    <property type="match status" value="1"/>
</dbReference>
<dbReference type="Gene3D" id="1.20.58.1100">
    <property type="match status" value="1"/>
</dbReference>
<dbReference type="EMBL" id="MU150233">
    <property type="protein sequence ID" value="KAF9468255.1"/>
    <property type="molecule type" value="Genomic_DNA"/>
</dbReference>
<dbReference type="InterPro" id="IPR014770">
    <property type="entry name" value="Munc13_1"/>
</dbReference>
<accession>A0A9P5YGJ2</accession>
<reference evidence="5" key="1">
    <citation type="submission" date="2020-11" db="EMBL/GenBank/DDBJ databases">
        <authorList>
            <consortium name="DOE Joint Genome Institute"/>
            <person name="Ahrendt S."/>
            <person name="Riley R."/>
            <person name="Andreopoulos W."/>
            <person name="Labutti K."/>
            <person name="Pangilinan J."/>
            <person name="Ruiz-Duenas F.J."/>
            <person name="Barrasa J.M."/>
            <person name="Sanchez-Garcia M."/>
            <person name="Camarero S."/>
            <person name="Miyauchi S."/>
            <person name="Serrano A."/>
            <person name="Linde D."/>
            <person name="Babiker R."/>
            <person name="Drula E."/>
            <person name="Ayuso-Fernandez I."/>
            <person name="Pacheco R."/>
            <person name="Padilla G."/>
            <person name="Ferreira P."/>
            <person name="Barriuso J."/>
            <person name="Kellner H."/>
            <person name="Castanera R."/>
            <person name="Alfaro M."/>
            <person name="Ramirez L."/>
            <person name="Pisabarro A.G."/>
            <person name="Kuo A."/>
            <person name="Tritt A."/>
            <person name="Lipzen A."/>
            <person name="He G."/>
            <person name="Yan M."/>
            <person name="Ng V."/>
            <person name="Cullen D."/>
            <person name="Martin F."/>
            <person name="Rosso M.-N."/>
            <person name="Henrissat B."/>
            <person name="Hibbett D."/>
            <person name="Martinez A.T."/>
            <person name="Grigoriev I.V."/>
        </authorList>
    </citation>
    <scope>NUCLEOTIDE SEQUENCE</scope>
    <source>
        <strain evidence="5">CBS 247.69</strain>
    </source>
</reference>
<gene>
    <name evidence="5" type="ORF">BDZ94DRAFT_1304535</name>
</gene>
<evidence type="ECO:0000313" key="5">
    <source>
        <dbReference type="EMBL" id="KAF9468255.1"/>
    </source>
</evidence>
<dbReference type="PROSITE" id="PS51258">
    <property type="entry name" value="MHD1"/>
    <property type="match status" value="1"/>
</dbReference>
<proteinExistence type="predicted"/>
<dbReference type="PROSITE" id="PS50004">
    <property type="entry name" value="C2"/>
    <property type="match status" value="1"/>
</dbReference>
<evidence type="ECO:0000256" key="1">
    <source>
        <dbReference type="SAM" id="MobiDB-lite"/>
    </source>
</evidence>
<feature type="compositionally biased region" description="Pro residues" evidence="1">
    <location>
        <begin position="1328"/>
        <end position="1338"/>
    </location>
</feature>
<dbReference type="InterPro" id="IPR014772">
    <property type="entry name" value="Munc13_dom-2"/>
</dbReference>
<feature type="region of interest" description="Disordered" evidence="1">
    <location>
        <begin position="1302"/>
        <end position="1338"/>
    </location>
</feature>
<dbReference type="CDD" id="cd04043">
    <property type="entry name" value="C2_Munc13_fungal"/>
    <property type="match status" value="1"/>
</dbReference>
<dbReference type="Pfam" id="PF06292">
    <property type="entry name" value="MUN"/>
    <property type="match status" value="1"/>
</dbReference>
<dbReference type="Pfam" id="PF00168">
    <property type="entry name" value="C2"/>
    <property type="match status" value="1"/>
</dbReference>